<dbReference type="InterPro" id="IPR001173">
    <property type="entry name" value="Glyco_trans_2-like"/>
</dbReference>
<dbReference type="InterPro" id="IPR029044">
    <property type="entry name" value="Nucleotide-diphossugar_trans"/>
</dbReference>
<dbReference type="EMBL" id="MT142174">
    <property type="protein sequence ID" value="QJA75611.1"/>
    <property type="molecule type" value="Genomic_DNA"/>
</dbReference>
<protein>
    <submittedName>
        <fullName evidence="2">Putative glycosyltransferase</fullName>
    </submittedName>
</protein>
<dbReference type="InterPro" id="IPR050256">
    <property type="entry name" value="Glycosyltransferase_2"/>
</dbReference>
<dbReference type="CDD" id="cd04179">
    <property type="entry name" value="DPM_DPG-synthase_like"/>
    <property type="match status" value="1"/>
</dbReference>
<dbReference type="Gene3D" id="3.90.550.10">
    <property type="entry name" value="Spore Coat Polysaccharide Biosynthesis Protein SpsA, Chain A"/>
    <property type="match status" value="1"/>
</dbReference>
<evidence type="ECO:0000313" key="2">
    <source>
        <dbReference type="EMBL" id="QJA75611.1"/>
    </source>
</evidence>
<dbReference type="PANTHER" id="PTHR48090:SF7">
    <property type="entry name" value="RFBJ PROTEIN"/>
    <property type="match status" value="1"/>
</dbReference>
<name>A0A6M3K1X6_9ZZZZ</name>
<dbReference type="EMBL" id="MT142565">
    <property type="protein sequence ID" value="QJA85276.1"/>
    <property type="molecule type" value="Genomic_DNA"/>
</dbReference>
<dbReference type="Pfam" id="PF00535">
    <property type="entry name" value="Glycos_transf_2"/>
    <property type="match status" value="1"/>
</dbReference>
<proteinExistence type="predicted"/>
<dbReference type="SUPFAM" id="SSF53448">
    <property type="entry name" value="Nucleotide-diphospho-sugar transferases"/>
    <property type="match status" value="1"/>
</dbReference>
<dbReference type="PANTHER" id="PTHR48090">
    <property type="entry name" value="UNDECAPRENYL-PHOSPHATE 4-DEOXY-4-FORMAMIDO-L-ARABINOSE TRANSFERASE-RELATED"/>
    <property type="match status" value="1"/>
</dbReference>
<sequence>MLIIIPAYNEEANIGRIVRQCRLHGRVVVIDDGSGDLTAAKAIDAGAHVISHGRNRGYGQALQTGYEYALKNGHNVLVQLDADGQHDPKYIPAFVREINKGADVVIGSRFLDAPGYRIPFFRRTGMKLFAFMATNVCKQRFTDTTSGYRAFNRRALEFCVGDKFPRDCPDANALVMMHRAGLRLREIPVKMRQSTKSTSMHSGTEPIFYVLKMLFSLGRG</sequence>
<accession>A0A6M3K1X6</accession>
<evidence type="ECO:0000259" key="1">
    <source>
        <dbReference type="Pfam" id="PF00535"/>
    </source>
</evidence>
<keyword evidence="2" id="KW-0808">Transferase</keyword>
<dbReference type="GO" id="GO:0016740">
    <property type="term" value="F:transferase activity"/>
    <property type="evidence" value="ECO:0007669"/>
    <property type="project" value="UniProtKB-KW"/>
</dbReference>
<reference evidence="2" key="1">
    <citation type="submission" date="2020-03" db="EMBL/GenBank/DDBJ databases">
        <title>The deep terrestrial virosphere.</title>
        <authorList>
            <person name="Holmfeldt K."/>
            <person name="Nilsson E."/>
            <person name="Simone D."/>
            <person name="Lopez-Fernandez M."/>
            <person name="Wu X."/>
            <person name="de Brujin I."/>
            <person name="Lundin D."/>
            <person name="Andersson A."/>
            <person name="Bertilsson S."/>
            <person name="Dopson M."/>
        </authorList>
    </citation>
    <scope>NUCLEOTIDE SEQUENCE</scope>
    <source>
        <strain evidence="2">MM415A01742</strain>
        <strain evidence="3">MM415B02237</strain>
    </source>
</reference>
<gene>
    <name evidence="2" type="ORF">MM415A01742_0007</name>
    <name evidence="3" type="ORF">MM415B02237_0007</name>
</gene>
<dbReference type="AlphaFoldDB" id="A0A6M3K1X6"/>
<feature type="domain" description="Glycosyltransferase 2-like" evidence="1">
    <location>
        <begin position="3"/>
        <end position="157"/>
    </location>
</feature>
<evidence type="ECO:0000313" key="3">
    <source>
        <dbReference type="EMBL" id="QJA85276.1"/>
    </source>
</evidence>
<organism evidence="2">
    <name type="scientific">viral metagenome</name>
    <dbReference type="NCBI Taxonomy" id="1070528"/>
    <lineage>
        <taxon>unclassified sequences</taxon>
        <taxon>metagenomes</taxon>
        <taxon>organismal metagenomes</taxon>
    </lineage>
</organism>